<protein>
    <submittedName>
        <fullName evidence="1">Uncharacterized protein</fullName>
    </submittedName>
</protein>
<proteinExistence type="predicted"/>
<dbReference type="EMBL" id="BARV01044786">
    <property type="protein sequence ID" value="GAI63253.1"/>
    <property type="molecule type" value="Genomic_DNA"/>
</dbReference>
<reference evidence="1" key="1">
    <citation type="journal article" date="2014" name="Front. Microbiol.">
        <title>High frequency of phylogenetically diverse reductive dehalogenase-homologous genes in deep subseafloor sedimentary metagenomes.</title>
        <authorList>
            <person name="Kawai M."/>
            <person name="Futagami T."/>
            <person name="Toyoda A."/>
            <person name="Takaki Y."/>
            <person name="Nishi S."/>
            <person name="Hori S."/>
            <person name="Arai W."/>
            <person name="Tsubouchi T."/>
            <person name="Morono Y."/>
            <person name="Uchiyama I."/>
            <person name="Ito T."/>
            <person name="Fujiyama A."/>
            <person name="Inagaki F."/>
            <person name="Takami H."/>
        </authorList>
    </citation>
    <scope>NUCLEOTIDE SEQUENCE</scope>
    <source>
        <strain evidence="1">Expedition CK06-06</strain>
    </source>
</reference>
<gene>
    <name evidence="1" type="ORF">S06H3_66041</name>
</gene>
<evidence type="ECO:0000313" key="1">
    <source>
        <dbReference type="EMBL" id="GAI63253.1"/>
    </source>
</evidence>
<comment type="caution">
    <text evidence="1">The sequence shown here is derived from an EMBL/GenBank/DDBJ whole genome shotgun (WGS) entry which is preliminary data.</text>
</comment>
<dbReference type="AlphaFoldDB" id="X1Q4U4"/>
<accession>X1Q4U4</accession>
<feature type="non-terminal residue" evidence="1">
    <location>
        <position position="1"/>
    </location>
</feature>
<name>X1Q4U4_9ZZZZ</name>
<organism evidence="1">
    <name type="scientific">marine sediment metagenome</name>
    <dbReference type="NCBI Taxonomy" id="412755"/>
    <lineage>
        <taxon>unclassified sequences</taxon>
        <taxon>metagenomes</taxon>
        <taxon>ecological metagenomes</taxon>
    </lineage>
</organism>
<sequence length="60" mass="7021">TVRRGMFFSGIIKKIHPHDNLIKMHENIYKAINTGDCEKAKRYSDIHIRSSSFFKTKPVD</sequence>